<feature type="transmembrane region" description="Helical" evidence="10">
    <location>
        <begin position="221"/>
        <end position="240"/>
    </location>
</feature>
<keyword evidence="7 10" id="KW-0564">Palmitate</keyword>
<dbReference type="PATRIC" id="fig|360102.15.peg.2467"/>
<gene>
    <name evidence="12" type="ordered locus">YPA_4020</name>
</gene>
<dbReference type="HOGENOM" id="CLU_073268_1_1_6"/>
<keyword evidence="10" id="KW-0812">Transmembrane</keyword>
<dbReference type="RefSeq" id="WP_002209042.1">
    <property type="nucleotide sequence ID" value="NC_008150.1"/>
</dbReference>
<keyword evidence="6 10" id="KW-0472">Membrane</keyword>
<evidence type="ECO:0000259" key="11">
    <source>
        <dbReference type="Pfam" id="PF01514"/>
    </source>
</evidence>
<evidence type="ECO:0000256" key="7">
    <source>
        <dbReference type="ARBA" id="ARBA00023139"/>
    </source>
</evidence>
<keyword evidence="3" id="KW-0813">Transport</keyword>
<evidence type="ECO:0000256" key="8">
    <source>
        <dbReference type="ARBA" id="ARBA00023237"/>
    </source>
</evidence>
<evidence type="ECO:0000256" key="6">
    <source>
        <dbReference type="ARBA" id="ARBA00023136"/>
    </source>
</evidence>
<dbReference type="PANTHER" id="PTHR30046">
    <property type="entry name" value="FLAGELLAR M-RING PROTEIN"/>
    <property type="match status" value="1"/>
</dbReference>
<name>A0A0E1NU08_YERPA</name>
<keyword evidence="4 10" id="KW-0732">Signal</keyword>
<feature type="domain" description="Flagellar M-ring N-terminal" evidence="11">
    <location>
        <begin position="23"/>
        <end position="191"/>
    </location>
</feature>
<evidence type="ECO:0000256" key="10">
    <source>
        <dbReference type="RuleBase" id="RU364102"/>
    </source>
</evidence>
<evidence type="ECO:0000256" key="3">
    <source>
        <dbReference type="ARBA" id="ARBA00022448"/>
    </source>
</evidence>
<protein>
    <recommendedName>
        <fullName evidence="10">Lipoprotein</fullName>
    </recommendedName>
</protein>
<reference evidence="12 13" key="1">
    <citation type="journal article" date="2006" name="J. Bacteriol.">
        <title>Complete genome sequence of Yersinia pestis strains Antiqua and Nepal516: evidence of gene reduction in an emerging pathogen.</title>
        <authorList>
            <person name="Chain P.S."/>
            <person name="Hu P."/>
            <person name="Malfatti S.A."/>
            <person name="Radnedge L."/>
            <person name="Larimer F."/>
            <person name="Vergez L.M."/>
            <person name="Worsham P."/>
            <person name="Chu M.C."/>
            <person name="Andersen G.L."/>
        </authorList>
    </citation>
    <scope>NUCLEOTIDE SEQUENCE [LARGE SCALE GENOMIC DNA]</scope>
    <source>
        <strain evidence="12 13">Antiqua</strain>
    </source>
</reference>
<comment type="similarity">
    <text evidence="2 10">Belongs to the YscJ lipoprotein family.</text>
</comment>
<dbReference type="InterPro" id="IPR043427">
    <property type="entry name" value="YscJ/FliF"/>
</dbReference>
<keyword evidence="10" id="KW-1133">Transmembrane helix</keyword>
<dbReference type="InterPro" id="IPR006182">
    <property type="entry name" value="FliF_N_dom"/>
</dbReference>
<dbReference type="InterPro" id="IPR045851">
    <property type="entry name" value="AMP-bd_C_sf"/>
</dbReference>
<keyword evidence="5" id="KW-0653">Protein transport</keyword>
<dbReference type="EMBL" id="CP000308">
    <property type="protein sequence ID" value="ABG15981.1"/>
    <property type="molecule type" value="Genomic_DNA"/>
</dbReference>
<comment type="subcellular location">
    <subcellularLocation>
        <location evidence="1">Cell outer membrane</location>
        <topology evidence="1">Lipid-anchor</topology>
    </subcellularLocation>
</comment>
<evidence type="ECO:0000256" key="5">
    <source>
        <dbReference type="ARBA" id="ARBA00022927"/>
    </source>
</evidence>
<dbReference type="AlphaFoldDB" id="A0A0E1NU08"/>
<dbReference type="Proteomes" id="UP000001971">
    <property type="component" value="Chromosome"/>
</dbReference>
<evidence type="ECO:0000313" key="13">
    <source>
        <dbReference type="Proteomes" id="UP000001971"/>
    </source>
</evidence>
<dbReference type="InterPro" id="IPR003282">
    <property type="entry name" value="T3SS_SctJ"/>
</dbReference>
<dbReference type="SMR" id="A0A0E1NU08"/>
<keyword evidence="9 10" id="KW-0449">Lipoprotein</keyword>
<proteinExistence type="inferred from homology"/>
<dbReference type="NCBIfam" id="TIGR02544">
    <property type="entry name" value="III_secr_YscJ"/>
    <property type="match status" value="1"/>
</dbReference>
<evidence type="ECO:0000256" key="4">
    <source>
        <dbReference type="ARBA" id="ARBA00022729"/>
    </source>
</evidence>
<dbReference type="NCBIfam" id="NF011875">
    <property type="entry name" value="PRK15348.1"/>
    <property type="match status" value="1"/>
</dbReference>
<dbReference type="PRINTS" id="PR01338">
    <property type="entry name" value="TYPE3OMKPROT"/>
</dbReference>
<evidence type="ECO:0000256" key="2">
    <source>
        <dbReference type="ARBA" id="ARBA00009509"/>
    </source>
</evidence>
<evidence type="ECO:0000256" key="9">
    <source>
        <dbReference type="ARBA" id="ARBA00023288"/>
    </source>
</evidence>
<dbReference type="Gene3D" id="3.30.70.1530">
    <property type="entry name" value="Hypothetical protein rpa1041"/>
    <property type="match status" value="1"/>
</dbReference>
<dbReference type="Gene3D" id="3.30.300.30">
    <property type="match status" value="1"/>
</dbReference>
<dbReference type="PROSITE" id="PS51257">
    <property type="entry name" value="PROKAR_LIPOPROTEIN"/>
    <property type="match status" value="1"/>
</dbReference>
<dbReference type="GO" id="GO:0009279">
    <property type="term" value="C:cell outer membrane"/>
    <property type="evidence" value="ECO:0007669"/>
    <property type="project" value="UniProtKB-SubCell"/>
</dbReference>
<organism evidence="12 13">
    <name type="scientific">Yersinia pestis bv. Antiqua (strain Antiqua)</name>
    <dbReference type="NCBI Taxonomy" id="360102"/>
    <lineage>
        <taxon>Bacteria</taxon>
        <taxon>Pseudomonadati</taxon>
        <taxon>Pseudomonadota</taxon>
        <taxon>Gammaproteobacteria</taxon>
        <taxon>Enterobacterales</taxon>
        <taxon>Yersiniaceae</taxon>
        <taxon>Yersinia</taxon>
    </lineage>
</organism>
<dbReference type="PANTHER" id="PTHR30046:SF3">
    <property type="entry name" value="SECRETION SYSTEM APPARATUS LIPOPROTEIN SSAJ"/>
    <property type="match status" value="1"/>
</dbReference>
<evidence type="ECO:0000313" key="12">
    <source>
        <dbReference type="EMBL" id="ABG15981.1"/>
    </source>
</evidence>
<accession>A0A0E1NU08</accession>
<evidence type="ECO:0000256" key="1">
    <source>
        <dbReference type="ARBA" id="ARBA00004459"/>
    </source>
</evidence>
<sequence precursor="true">MKSLRQMLAIVLMTLSLSGCDMELYSGLSEGEANQMLALLMLHQINAEKQIEKSGMVGLTVDKRQFINAVELLRQNGFPRQRFITVDELFPANQLVTSPTQEQAKMVFLKEQQLENMLSHMDGVIHADVTVAMPMSVDGKNPLPHTASVFIKYSPEVNLQSYQSQIKGLVRDAVPGIDYAKISVVMQPANYRFSASEAEQQQGPQTTVQWLLRHVGMVQNMVGVAFISLIVLMFVGWFYYRRR</sequence>
<dbReference type="KEGG" id="ypa:YPA_4020"/>
<dbReference type="GeneID" id="57974339"/>
<dbReference type="Pfam" id="PF01514">
    <property type="entry name" value="YscJ_FliF"/>
    <property type="match status" value="1"/>
</dbReference>
<dbReference type="GO" id="GO:0009306">
    <property type="term" value="P:protein secretion"/>
    <property type="evidence" value="ECO:0007669"/>
    <property type="project" value="InterPro"/>
</dbReference>
<keyword evidence="8 10" id="KW-0998">Cell outer membrane</keyword>